<dbReference type="PANTHER" id="PTHR10442">
    <property type="entry name" value="40S RIBOSOMAL PROTEIN S21"/>
    <property type="match status" value="1"/>
</dbReference>
<comment type="caution">
    <text evidence="5">The sequence shown here is derived from an EMBL/GenBank/DDBJ whole genome shotgun (WGS) entry which is preliminary data.</text>
</comment>
<keyword evidence="6" id="KW-1185">Reference proteome</keyword>
<protein>
    <recommendedName>
        <fullName evidence="4">40S ribosomal protein S21</fullName>
    </recommendedName>
</protein>
<dbReference type="GO" id="GO:0005840">
    <property type="term" value="C:ribosome"/>
    <property type="evidence" value="ECO:0007669"/>
    <property type="project" value="UniProtKB-KW"/>
</dbReference>
<proteinExistence type="inferred from homology"/>
<dbReference type="GO" id="GO:1990904">
    <property type="term" value="C:ribonucleoprotein complex"/>
    <property type="evidence" value="ECO:0007669"/>
    <property type="project" value="UniProtKB-KW"/>
</dbReference>
<dbReference type="EMBL" id="JAHDYR010000053">
    <property type="protein sequence ID" value="KAG9391621.1"/>
    <property type="molecule type" value="Genomic_DNA"/>
</dbReference>
<dbReference type="AlphaFoldDB" id="A0A8J6AQM4"/>
<evidence type="ECO:0000313" key="5">
    <source>
        <dbReference type="EMBL" id="KAG9391621.1"/>
    </source>
</evidence>
<organism evidence="5 6">
    <name type="scientific">Carpediemonas membranifera</name>
    <dbReference type="NCBI Taxonomy" id="201153"/>
    <lineage>
        <taxon>Eukaryota</taxon>
        <taxon>Metamonada</taxon>
        <taxon>Carpediemonas-like organisms</taxon>
        <taxon>Carpediemonas</taxon>
    </lineage>
</organism>
<accession>A0A8J6AQM4</accession>
<evidence type="ECO:0000313" key="6">
    <source>
        <dbReference type="Proteomes" id="UP000717585"/>
    </source>
</evidence>
<dbReference type="InterPro" id="IPR001931">
    <property type="entry name" value="Ribosomal_eS21"/>
</dbReference>
<dbReference type="Pfam" id="PF01249">
    <property type="entry name" value="Ribosomal_S21e"/>
    <property type="match status" value="1"/>
</dbReference>
<dbReference type="PIRSF" id="PIRSF002148">
    <property type="entry name" value="Ribosomal_S21e"/>
    <property type="match status" value="1"/>
</dbReference>
<dbReference type="Gene3D" id="3.30.1230.20">
    <property type="match status" value="1"/>
</dbReference>
<dbReference type="GO" id="GO:0006412">
    <property type="term" value="P:translation"/>
    <property type="evidence" value="ECO:0007669"/>
    <property type="project" value="InterPro"/>
</dbReference>
<gene>
    <name evidence="5" type="ORF">J8273_6386</name>
</gene>
<reference evidence="5" key="1">
    <citation type="submission" date="2021-05" db="EMBL/GenBank/DDBJ databases">
        <title>A free-living protist that lacks canonical eukaryotic 1 DNA replication and segregation systems.</title>
        <authorList>
            <person name="Salas-Leiva D.E."/>
            <person name="Tromer E.C."/>
            <person name="Curtis B.A."/>
            <person name="Jerlstrom-Hultqvist J."/>
            <person name="Kolisko M."/>
            <person name="Yi Z."/>
            <person name="Salas-Leiva J.S."/>
            <person name="Gallot-Lavallee L."/>
            <person name="Kops G.J.P.L."/>
            <person name="Archibald J.M."/>
            <person name="Simpson A.G.B."/>
            <person name="Roger A.J."/>
        </authorList>
    </citation>
    <scope>NUCLEOTIDE SEQUENCE</scope>
    <source>
        <strain evidence="5">BICM</strain>
    </source>
</reference>
<name>A0A8J6AQM4_9EUKA</name>
<keyword evidence="2 4" id="KW-0689">Ribosomal protein</keyword>
<keyword evidence="3 4" id="KW-0687">Ribonucleoprotein</keyword>
<evidence type="ECO:0000256" key="1">
    <source>
        <dbReference type="ARBA" id="ARBA00010228"/>
    </source>
</evidence>
<evidence type="ECO:0000256" key="3">
    <source>
        <dbReference type="ARBA" id="ARBA00023274"/>
    </source>
</evidence>
<evidence type="ECO:0000256" key="4">
    <source>
        <dbReference type="PIRNR" id="PIRNR002148"/>
    </source>
</evidence>
<evidence type="ECO:0000256" key="2">
    <source>
        <dbReference type="ARBA" id="ARBA00022980"/>
    </source>
</evidence>
<dbReference type="OrthoDB" id="278325at2759"/>
<comment type="similarity">
    <text evidence="1 4">Belongs to the eukaryotic ribosomal protein eS21 family.</text>
</comment>
<dbReference type="Proteomes" id="UP000717585">
    <property type="component" value="Unassembled WGS sequence"/>
</dbReference>
<dbReference type="InterPro" id="IPR038579">
    <property type="entry name" value="Ribosomal_eS21_sf"/>
</dbReference>
<sequence>MQNAAGQIVDIYIPRKCAASNRIIGPKDHASVQLTLVHLNESGIMTGKASTFAFSGHVRASGNGDSKINEVMRENGFMSQH</sequence>
<dbReference type="GO" id="GO:0003735">
    <property type="term" value="F:structural constituent of ribosome"/>
    <property type="evidence" value="ECO:0007669"/>
    <property type="project" value="InterPro"/>
</dbReference>